<gene>
    <name evidence="4" type="ORF">ABENE_06055</name>
</gene>
<dbReference type="GO" id="GO:0000271">
    <property type="term" value="P:polysaccharide biosynthetic process"/>
    <property type="evidence" value="ECO:0007669"/>
    <property type="project" value="TreeGrafter"/>
</dbReference>
<proteinExistence type="inferred from homology"/>
<dbReference type="InterPro" id="IPR000653">
    <property type="entry name" value="DegT/StrS_aminotransferase"/>
</dbReference>
<evidence type="ECO:0000256" key="2">
    <source>
        <dbReference type="PIRSR" id="PIRSR000390-2"/>
    </source>
</evidence>
<dbReference type="Gene3D" id="3.40.640.10">
    <property type="entry name" value="Type I PLP-dependent aspartate aminotransferase-like (Major domain)"/>
    <property type="match status" value="1"/>
</dbReference>
<dbReference type="Gene3D" id="3.90.1150.10">
    <property type="entry name" value="Aspartate Aminotransferase, domain 1"/>
    <property type="match status" value="1"/>
</dbReference>
<keyword evidence="4" id="KW-0808">Transferase</keyword>
<dbReference type="STRING" id="1121022.GCA_000376105_00799"/>
<dbReference type="EMBL" id="AWGB01000008">
    <property type="protein sequence ID" value="ESQ93466.1"/>
    <property type="molecule type" value="Genomic_DNA"/>
</dbReference>
<dbReference type="Proteomes" id="UP000017837">
    <property type="component" value="Unassembled WGS sequence"/>
</dbReference>
<dbReference type="CDD" id="cd00616">
    <property type="entry name" value="AHBA_syn"/>
    <property type="match status" value="1"/>
</dbReference>
<dbReference type="GO" id="GO:0008483">
    <property type="term" value="F:transaminase activity"/>
    <property type="evidence" value="ECO:0007669"/>
    <property type="project" value="UniProtKB-KW"/>
</dbReference>
<evidence type="ECO:0000256" key="3">
    <source>
        <dbReference type="RuleBase" id="RU004508"/>
    </source>
</evidence>
<keyword evidence="5" id="KW-1185">Reference proteome</keyword>
<reference evidence="4 5" key="1">
    <citation type="journal article" date="2014" name="Nature">
        <title>Sequential evolution of bacterial morphology by co-option of a developmental regulator.</title>
        <authorList>
            <person name="Jiang C."/>
            <person name="Brown P.J."/>
            <person name="Ducret A."/>
            <person name="Brun Y.V."/>
        </authorList>
    </citation>
    <scope>NUCLEOTIDE SEQUENCE [LARGE SCALE GENOMIC DNA]</scope>
    <source>
        <strain evidence="4 5">DSM 16100</strain>
    </source>
</reference>
<evidence type="ECO:0000313" key="5">
    <source>
        <dbReference type="Proteomes" id="UP000017837"/>
    </source>
</evidence>
<dbReference type="eggNOG" id="COG0399">
    <property type="taxonomic scope" value="Bacteria"/>
</dbReference>
<dbReference type="SUPFAM" id="SSF53383">
    <property type="entry name" value="PLP-dependent transferases"/>
    <property type="match status" value="1"/>
</dbReference>
<dbReference type="PANTHER" id="PTHR30244:SF42">
    <property type="entry name" value="UDP-2-ACETAMIDO-2-DEOXY-3-OXO-D-GLUCURONATE AMINOTRANSFERASE"/>
    <property type="match status" value="1"/>
</dbReference>
<dbReference type="PIRSF" id="PIRSF000390">
    <property type="entry name" value="PLP_StrS"/>
    <property type="match status" value="1"/>
</dbReference>
<dbReference type="InterPro" id="IPR015421">
    <property type="entry name" value="PyrdxlP-dep_Trfase_major"/>
</dbReference>
<protein>
    <submittedName>
        <fullName evidence="4">Aminotransferase DegT</fullName>
    </submittedName>
</protein>
<dbReference type="Pfam" id="PF01041">
    <property type="entry name" value="DegT_DnrJ_EryC1"/>
    <property type="match status" value="1"/>
</dbReference>
<dbReference type="InterPro" id="IPR015422">
    <property type="entry name" value="PyrdxlP-dep_Trfase_small"/>
</dbReference>
<comment type="caution">
    <text evidence="4">The sequence shown here is derived from an EMBL/GenBank/DDBJ whole genome shotgun (WGS) entry which is preliminary data.</text>
</comment>
<sequence length="403" mass="43171">MAAYNIQAGGQLQGSSIMAIPFIDLGIQRERIGAKIEEAVLKVIKHGAYIMGPEVRSFEANMSAFAGSKHTLSCANGTDAIELILLGLGVGKGDAVFVPAFTFVATAEVVPMTGAEPVFVDIQADTYNIDPVKLEASIEAVLKEGRLKPAAIIAVDLFGQPADYPALSVIAKKYGLYLICDSAQAFGCTIDGKQPLEWCVATATSFYPAKPLGCYGDGGAVATNDDALMERLVSFRVHGGATATDAATMNYTHEAKYLNVRIGMNSRLDTIQAAVLIEKLNIFAEEIALRQNVARRYNELLGGKVISVPHVKEGYVSTWAQYTIEHANRDALQLHLREKGVPSAVYYPIPLHQQPGYSMFTSGTGDLAVSEAKSKTVISLPFSPYLDAATQDEIVAAVLSFEG</sequence>
<dbReference type="PANTHER" id="PTHR30244">
    <property type="entry name" value="TRANSAMINASE"/>
    <property type="match status" value="1"/>
</dbReference>
<dbReference type="PATRIC" id="fig|1121022.4.peg.1205"/>
<evidence type="ECO:0000313" key="4">
    <source>
        <dbReference type="EMBL" id="ESQ93466.1"/>
    </source>
</evidence>
<dbReference type="AlphaFoldDB" id="V4PYI9"/>
<accession>V4PYI9</accession>
<name>V4PYI9_9CAUL</name>
<dbReference type="GO" id="GO:0030170">
    <property type="term" value="F:pyridoxal phosphate binding"/>
    <property type="evidence" value="ECO:0007669"/>
    <property type="project" value="TreeGrafter"/>
</dbReference>
<keyword evidence="2 3" id="KW-0663">Pyridoxal phosphate</keyword>
<keyword evidence="4" id="KW-0032">Aminotransferase</keyword>
<feature type="active site" description="Proton acceptor" evidence="1">
    <location>
        <position position="210"/>
    </location>
</feature>
<comment type="similarity">
    <text evidence="3">Belongs to the DegT/DnrJ/EryC1 family.</text>
</comment>
<organism evidence="4 5">
    <name type="scientific">Asticcacaulis benevestitus DSM 16100 = ATCC BAA-896</name>
    <dbReference type="NCBI Taxonomy" id="1121022"/>
    <lineage>
        <taxon>Bacteria</taxon>
        <taxon>Pseudomonadati</taxon>
        <taxon>Pseudomonadota</taxon>
        <taxon>Alphaproteobacteria</taxon>
        <taxon>Caulobacterales</taxon>
        <taxon>Caulobacteraceae</taxon>
        <taxon>Asticcacaulis</taxon>
    </lineage>
</organism>
<dbReference type="InterPro" id="IPR015424">
    <property type="entry name" value="PyrdxlP-dep_Trfase"/>
</dbReference>
<evidence type="ECO:0000256" key="1">
    <source>
        <dbReference type="PIRSR" id="PIRSR000390-1"/>
    </source>
</evidence>
<feature type="modified residue" description="N6-(pyridoxal phosphate)lysine" evidence="2">
    <location>
        <position position="210"/>
    </location>
</feature>